<evidence type="ECO:0000313" key="5">
    <source>
        <dbReference type="Proteomes" id="UP000183557"/>
    </source>
</evidence>
<dbReference type="PROSITE" id="PS00061">
    <property type="entry name" value="ADH_SHORT"/>
    <property type="match status" value="1"/>
</dbReference>
<evidence type="ECO:0000313" key="4">
    <source>
        <dbReference type="EMBL" id="SFK24180.1"/>
    </source>
</evidence>
<sequence length="220" mass="24063">MMKNVWITGAGTGLGRALALTYAQKGYKIFLSGRTTKQLQITQSDIHESGGKAEVIVCDITEPASIKEAMKQIDTLHVVINNAGLGYFGELANFTEAQVDQILDTNIKGTILVTQYALPLLEKSSGRVLNIISTAGLRGKKNESIYCASKFAVRGFTESLHKEWEETDMSATAVYMGGMNTPFWADTDHVGNPAKLKGPEVVAEKIFAQDDGRKEIFIDR</sequence>
<proteinExistence type="inferred from homology"/>
<protein>
    <submittedName>
        <fullName evidence="4">Short-chain dehydrogenase</fullName>
    </submittedName>
</protein>
<dbReference type="GO" id="GO:0016491">
    <property type="term" value="F:oxidoreductase activity"/>
    <property type="evidence" value="ECO:0007669"/>
    <property type="project" value="UniProtKB-KW"/>
</dbReference>
<keyword evidence="2" id="KW-0560">Oxidoreductase</keyword>
<dbReference type="SUPFAM" id="SSF51735">
    <property type="entry name" value="NAD(P)-binding Rossmann-fold domains"/>
    <property type="match status" value="1"/>
</dbReference>
<accession>A0A1I3XXC7</accession>
<dbReference type="PANTHER" id="PTHR44196">
    <property type="entry name" value="DEHYDROGENASE/REDUCTASE SDR FAMILY MEMBER 7B"/>
    <property type="match status" value="1"/>
</dbReference>
<dbReference type="GO" id="GO:0016020">
    <property type="term" value="C:membrane"/>
    <property type="evidence" value="ECO:0007669"/>
    <property type="project" value="TreeGrafter"/>
</dbReference>
<keyword evidence="5" id="KW-1185">Reference proteome</keyword>
<dbReference type="PRINTS" id="PR00081">
    <property type="entry name" value="GDHRDH"/>
</dbReference>
<evidence type="ECO:0000256" key="3">
    <source>
        <dbReference type="RuleBase" id="RU000363"/>
    </source>
</evidence>
<dbReference type="InterPro" id="IPR002347">
    <property type="entry name" value="SDR_fam"/>
</dbReference>
<name>A0A1I3XXC7_HALDA</name>
<organism evidence="4 5">
    <name type="scientific">Halobacillus dabanensis</name>
    <dbReference type="NCBI Taxonomy" id="240302"/>
    <lineage>
        <taxon>Bacteria</taxon>
        <taxon>Bacillati</taxon>
        <taxon>Bacillota</taxon>
        <taxon>Bacilli</taxon>
        <taxon>Bacillales</taxon>
        <taxon>Bacillaceae</taxon>
        <taxon>Halobacillus</taxon>
    </lineage>
</organism>
<dbReference type="Gene3D" id="3.40.50.720">
    <property type="entry name" value="NAD(P)-binding Rossmann-like Domain"/>
    <property type="match status" value="1"/>
</dbReference>
<dbReference type="CDD" id="cd05233">
    <property type="entry name" value="SDR_c"/>
    <property type="match status" value="1"/>
</dbReference>
<dbReference type="InterPro" id="IPR036291">
    <property type="entry name" value="NAD(P)-bd_dom_sf"/>
</dbReference>
<dbReference type="PANTHER" id="PTHR44196:SF1">
    <property type="entry name" value="DEHYDROGENASE_REDUCTASE SDR FAMILY MEMBER 7B"/>
    <property type="match status" value="1"/>
</dbReference>
<dbReference type="EMBL" id="FOSB01000009">
    <property type="protein sequence ID" value="SFK24180.1"/>
    <property type="molecule type" value="Genomic_DNA"/>
</dbReference>
<reference evidence="5" key="1">
    <citation type="submission" date="2016-10" db="EMBL/GenBank/DDBJ databases">
        <authorList>
            <person name="Varghese N."/>
            <person name="Submissions S."/>
        </authorList>
    </citation>
    <scope>NUCLEOTIDE SEQUENCE [LARGE SCALE GENOMIC DNA]</scope>
    <source>
        <strain evidence="5">CGMCC 1.3704</strain>
    </source>
</reference>
<gene>
    <name evidence="4" type="ORF">SAMN04487936_109180</name>
</gene>
<dbReference type="Proteomes" id="UP000183557">
    <property type="component" value="Unassembled WGS sequence"/>
</dbReference>
<dbReference type="InterPro" id="IPR020904">
    <property type="entry name" value="Sc_DH/Rdtase_CS"/>
</dbReference>
<comment type="similarity">
    <text evidence="1 3">Belongs to the short-chain dehydrogenases/reductases (SDR) family.</text>
</comment>
<evidence type="ECO:0000256" key="1">
    <source>
        <dbReference type="ARBA" id="ARBA00006484"/>
    </source>
</evidence>
<dbReference type="PRINTS" id="PR00080">
    <property type="entry name" value="SDRFAMILY"/>
</dbReference>
<dbReference type="Pfam" id="PF00106">
    <property type="entry name" value="adh_short"/>
    <property type="match status" value="1"/>
</dbReference>
<dbReference type="AlphaFoldDB" id="A0A1I3XXC7"/>
<evidence type="ECO:0000256" key="2">
    <source>
        <dbReference type="ARBA" id="ARBA00023002"/>
    </source>
</evidence>